<evidence type="ECO:0000259" key="6">
    <source>
        <dbReference type="PROSITE" id="PS50835"/>
    </source>
</evidence>
<dbReference type="FunFam" id="2.60.40.10:FF:000160">
    <property type="entry name" value="Titin a"/>
    <property type="match status" value="2"/>
</dbReference>
<dbReference type="PANTHER" id="PTHR13817">
    <property type="entry name" value="TITIN"/>
    <property type="match status" value="1"/>
</dbReference>
<feature type="compositionally biased region" description="Basic and acidic residues" evidence="5">
    <location>
        <begin position="856"/>
        <end position="883"/>
    </location>
</feature>
<feature type="domain" description="Ig-like" evidence="6">
    <location>
        <begin position="1"/>
        <end position="81"/>
    </location>
</feature>
<feature type="domain" description="Ig-like" evidence="6">
    <location>
        <begin position="94"/>
        <end position="187"/>
    </location>
</feature>
<dbReference type="Proteomes" id="UP000230423">
    <property type="component" value="Unassembled WGS sequence"/>
</dbReference>
<dbReference type="PROSITE" id="PS50835">
    <property type="entry name" value="IG_LIKE"/>
    <property type="match status" value="7"/>
</dbReference>
<dbReference type="PANTHER" id="PTHR13817:SF151">
    <property type="entry name" value="TITIN"/>
    <property type="match status" value="1"/>
</dbReference>
<feature type="compositionally biased region" description="Low complexity" evidence="5">
    <location>
        <begin position="219"/>
        <end position="229"/>
    </location>
</feature>
<feature type="domain" description="Fibronectin type-III" evidence="7">
    <location>
        <begin position="1997"/>
        <end position="2092"/>
    </location>
</feature>
<sequence>MPGDLLMECLLEADPPPTIAWQHAGNVISPSARVTQVLSPLEGILYKANLIIKEPNAGDGGAYKCTARNQLGESNANINLNFAGGGDENKSKGPSFVGKPRIIPKDGGALIVMECKVKSPTPPVAKWLKDGVPLQMGGLYHAIFVDLGDQTYLCQLEIRGPSASDAGQYRCNLRNDQGETNANLALNFEEPDPNERQEKKGRRSPSEKRKDTASPRPPSRGNGSRPGSPKKALKSREGTPKRSLKGREGSPSKKSMRSRTSTPVQESGNSLAPEDAATNGDARRSSKNMDKMEVDSATSKRKPEGLPVPPSSEEKKMRTSSPAPPSSDDQKRAASPAPPASDEKMEQSNSQKPPASDEKKTRAKSPLPPPSEEKKARSKSPMPPSDEKKNSKSPVPPEPSSKSTPAQSKRDKFTRPPIVMEAIRSQTGKQGDTIHLEVEWQCHTSTVIEWFKDGKKLTMTDEYHATFDGVKAHLTVRNLTEDKTGLYKCHAVCEYGEGQSSAMVKMEEPEEDLTKRRSIDQEQKKKEEEKKPSSLGVKESDEESSISSSLAPKSKKAKSKSPAPKEPASKPGTAAPDSLPKQKVEMVDPDEVCAFLLRPHRLFGVSGLTMAAADVTCVELNWVSSGMTEGRIRTPTYTFKKGSRDEQKQSEIHRFIIERLPKGRAKAEMLRNIVDYFTTKHAVDAKIRNLVDYDGEELLRLLEKLPPKESQADDIPSSGLTIPEERRRELLGETSEDEITESISELPSISGPRVGFKGVPERNSKDHQKSSASEVPPNVQQEDASQSKSTGPKFQPKIRQFGRKESVDKDSLLNLKLMLKKTPKVKKPEDGASDGLKLKPVTRGDEISEASGSDMDSSRRDSVSLKDPFFRSDSRRDSFRRSSVDMRRESVQEIMSRVVTPLVPSGQKGKPPKIVEVPENVTVVENETAVLQCKVEGDPPPTVRWFKGNREILNGGRFRHMTDGETNTVSLALLKCRSQDDGPYTLTVENAHGSDSIDVKLLVTSDNGLDFRAMLKHRWTNSQNGSVFIHVQMRKFDGTKTERRFSLEEEPLATSLGLKYKIVIEKAVCTLIINNPEVDDSGKYTCEANGLPTSAILTVLEPPMKYSFLNPLPNTQEIYRTKQAVLTCKKVNENEPVSLETDVNDRDADVEWWHDGVKIKIDGKKYKEERISRKRRLTIAAAKIEDHGEYKCTTKDDKTMAQLIVEPLNKFIVQLKDLEVVEKEDVVMTCQTKDTKTPGLWNRNGAKITSMPGGKYETSSRNGTHTLKISKIEMNEGENYEIDVGGLIGKCYVTVLEAEKRPVINWKPKKIEAKAGEPCSVKASRSCELVIPFQVKGTKRGDPKATILRNGKPIDDEMRKLVEVVFNGDVAEIIFKDPKVADTGKWALELSNSAGAAVAPFELFVKDKPKPPKGPLEVKNVTAEGLDLKWGAPDGDERQPVKAYIVEVQEGRSGQWKKVAETKATELKVKDLKENGEYKFRVKAVNEVGESEPLTGETVIAKNPYIEPSFPGGGIKDLRLKVGETIKYDVAITGEPLPDVAWTVDGKPLKAIGRVKMSTERGKTKLKIENAERSDSGQFTIMLKNPSGTAESTAKVTVVGRPTPPKGPLDISDVCGDGCTLAWNPPEDDGGDPLTGYVIEAQDMDNKGKYIEVGRTDGKTTQLKVKGLRNKGNYKFRVKAVNNEGESEPLTADQYTLIKDPWDEPGKPGRPEVTDYDADRIDLAWTPPTKDGGAPIEGYVVEVRDPDTKEWKEIAKVPDTNASIKGLKEGKEYQFRVKAFNKAGLGHPSDASEKQLAKPKFIPAWLKHDCLKSITVKAGHSVRWEVKIGGEPVPEVVWSKEDKPIEPSLNLSIDTKKNDHTILCIPSAVRADRGEYRLSVKNAYGHDTEVANLTVLDRPSKPNGPLEVTDVFEDNCNLSWKPPGKSQPFACFGLHSNPKKSKATWSEDETLARKFVKLSTRYRLPSDFSLSDDDGGDPIEYYEVEKLDTDTGHEPGKPHTPEVTDWDADRVSLEWQPPDSDGGAPITQYIIEKKGKHGREWQECGKVSGDETTATILGLKEGEEYQFRVTAVNKAGPGEASDPSRKVVAKPRNLKPWIDREKMKTLTVKVGQDVTFDVPVRGEPPPEKTWMFADKPIDESKVKIDNEDYKTKLVLRNATRANAGKFTLTAKNASGMDTHSVDVIVLGKPSPPEGPLEVSNVFEDKCDLEWKPPVDDGGLPIDHYDIERLDEATGRWVPCCRADGTKATVTNLQPGHQYKFRVRAVNSEGESDPLATDQSILAKNPYEVPGKMEKPKVTDWDKDHADLEWKPPADDGGAPIEEYVIEQKDKHGRWEQVMTVPADQTTATVPNLKEGEEYQFRVIPKNKAGLGEPSDPTDKIIAKTRFCK</sequence>
<evidence type="ECO:0000256" key="1">
    <source>
        <dbReference type="ARBA" id="ARBA00004161"/>
    </source>
</evidence>
<comment type="subcellular location">
    <subcellularLocation>
        <location evidence="1">Cytoplasm</location>
        <location evidence="1">Myofibril</location>
        <location evidence="1">Sarcomere</location>
        <location evidence="1">A band</location>
    </subcellularLocation>
</comment>
<dbReference type="SMART" id="SM00409">
    <property type="entry name" value="IG"/>
    <property type="match status" value="10"/>
</dbReference>
<dbReference type="OrthoDB" id="504170at2759"/>
<dbReference type="SUPFAM" id="SSF49265">
    <property type="entry name" value="Fibronectin type III"/>
    <property type="match status" value="4"/>
</dbReference>
<feature type="domain" description="Fibronectin type-III" evidence="7">
    <location>
        <begin position="1604"/>
        <end position="1701"/>
    </location>
</feature>
<feature type="domain" description="Fibronectin type-III" evidence="7">
    <location>
        <begin position="2291"/>
        <end position="2384"/>
    </location>
</feature>
<dbReference type="FunFam" id="2.60.40.10:FF:000031">
    <property type="entry name" value="Myosin-binding protein C, slow type"/>
    <property type="match status" value="1"/>
</dbReference>
<evidence type="ECO:0000256" key="4">
    <source>
        <dbReference type="ARBA" id="ARBA00023319"/>
    </source>
</evidence>
<dbReference type="InterPro" id="IPR013098">
    <property type="entry name" value="Ig_I-set"/>
</dbReference>
<feature type="region of interest" description="Disordered" evidence="5">
    <location>
        <begin position="1239"/>
        <end position="1262"/>
    </location>
</feature>
<keyword evidence="9" id="KW-1185">Reference proteome</keyword>
<feature type="compositionally biased region" description="Polar residues" evidence="5">
    <location>
        <begin position="770"/>
        <end position="792"/>
    </location>
</feature>
<feature type="compositionally biased region" description="Polar residues" evidence="5">
    <location>
        <begin position="258"/>
        <end position="270"/>
    </location>
</feature>
<keyword evidence="3" id="KW-1015">Disulfide bond</keyword>
<dbReference type="EMBL" id="KZ345557">
    <property type="protein sequence ID" value="PIO72953.1"/>
    <property type="molecule type" value="Genomic_DNA"/>
</dbReference>
<dbReference type="FunFam" id="2.60.40.10:FF:000440">
    <property type="entry name" value="Bent, isoform C"/>
    <property type="match status" value="1"/>
</dbReference>
<dbReference type="GO" id="GO:0045214">
    <property type="term" value="P:sarcomere organization"/>
    <property type="evidence" value="ECO:0007669"/>
    <property type="project" value="TreeGrafter"/>
</dbReference>
<evidence type="ECO:0000256" key="2">
    <source>
        <dbReference type="ARBA" id="ARBA00022737"/>
    </source>
</evidence>
<dbReference type="PRINTS" id="PR00014">
    <property type="entry name" value="FNTYPEIII"/>
</dbReference>
<feature type="domain" description="Ig-like" evidence="6">
    <location>
        <begin position="912"/>
        <end position="1004"/>
    </location>
</feature>
<feature type="domain" description="Fibronectin type-III" evidence="7">
    <location>
        <begin position="1412"/>
        <end position="1504"/>
    </location>
</feature>
<feature type="domain" description="Fibronectin type-III" evidence="7">
    <location>
        <begin position="2191"/>
        <end position="2285"/>
    </location>
</feature>
<name>A0A2G9US24_TELCI</name>
<feature type="compositionally biased region" description="Basic and acidic residues" evidence="5">
    <location>
        <begin position="281"/>
        <end position="294"/>
    </location>
</feature>
<dbReference type="InterPro" id="IPR007110">
    <property type="entry name" value="Ig-like_dom"/>
</dbReference>
<feature type="region of interest" description="Disordered" evidence="5">
    <location>
        <begin position="824"/>
        <end position="883"/>
    </location>
</feature>
<dbReference type="CDD" id="cd00063">
    <property type="entry name" value="FN3"/>
    <property type="match status" value="6"/>
</dbReference>
<protein>
    <submittedName>
        <fullName evidence="8">Fibronectin type III domain protein</fullName>
    </submittedName>
</protein>
<accession>A0A2G9US24</accession>
<dbReference type="Pfam" id="PF07679">
    <property type="entry name" value="I-set"/>
    <property type="match status" value="9"/>
</dbReference>
<dbReference type="InterPro" id="IPR013783">
    <property type="entry name" value="Ig-like_fold"/>
</dbReference>
<keyword evidence="4" id="KW-0393">Immunoglobulin domain</keyword>
<feature type="compositionally biased region" description="Basic and acidic residues" evidence="5">
    <location>
        <begin position="759"/>
        <end position="769"/>
    </location>
</feature>
<dbReference type="InterPro" id="IPR003599">
    <property type="entry name" value="Ig_sub"/>
</dbReference>
<feature type="region of interest" description="Disordered" evidence="5">
    <location>
        <begin position="185"/>
        <end position="417"/>
    </location>
</feature>
<dbReference type="FunFam" id="2.60.40.10:FF:000567">
    <property type="entry name" value="Uncharacterized protein, isoform G"/>
    <property type="match status" value="1"/>
</dbReference>
<gene>
    <name evidence="8" type="ORF">TELCIR_05102</name>
</gene>
<dbReference type="SMART" id="SM00408">
    <property type="entry name" value="IGc2"/>
    <property type="match status" value="8"/>
</dbReference>
<feature type="compositionally biased region" description="Basic and acidic residues" evidence="5">
    <location>
        <begin position="234"/>
        <end position="251"/>
    </location>
</feature>
<reference evidence="8 9" key="1">
    <citation type="submission" date="2015-09" db="EMBL/GenBank/DDBJ databases">
        <title>Draft genome of the parasitic nematode Teladorsagia circumcincta isolate WARC Sus (inbred).</title>
        <authorList>
            <person name="Mitreva M."/>
        </authorList>
    </citation>
    <scope>NUCLEOTIDE SEQUENCE [LARGE SCALE GENOMIC DNA]</scope>
    <source>
        <strain evidence="8 9">S</strain>
    </source>
</reference>
<keyword evidence="2" id="KW-0677">Repeat</keyword>
<dbReference type="FunFam" id="2.60.40.10:FF:000056">
    <property type="entry name" value="twitchin isoform X4"/>
    <property type="match status" value="4"/>
</dbReference>
<dbReference type="InterPro" id="IPR003598">
    <property type="entry name" value="Ig_sub2"/>
</dbReference>
<dbReference type="CDD" id="cd00096">
    <property type="entry name" value="Ig"/>
    <property type="match status" value="4"/>
</dbReference>
<organism evidence="8 9">
    <name type="scientific">Teladorsagia circumcincta</name>
    <name type="common">Brown stomach worm</name>
    <name type="synonym">Ostertagia circumcincta</name>
    <dbReference type="NCBI Taxonomy" id="45464"/>
    <lineage>
        <taxon>Eukaryota</taxon>
        <taxon>Metazoa</taxon>
        <taxon>Ecdysozoa</taxon>
        <taxon>Nematoda</taxon>
        <taxon>Chromadorea</taxon>
        <taxon>Rhabditida</taxon>
        <taxon>Rhabditina</taxon>
        <taxon>Rhabditomorpha</taxon>
        <taxon>Strongyloidea</taxon>
        <taxon>Trichostrongylidae</taxon>
        <taxon>Teladorsagia</taxon>
    </lineage>
</organism>
<evidence type="ECO:0000256" key="3">
    <source>
        <dbReference type="ARBA" id="ARBA00023157"/>
    </source>
</evidence>
<dbReference type="Gene3D" id="2.60.40.10">
    <property type="entry name" value="Immunoglobulins"/>
    <property type="match status" value="17"/>
</dbReference>
<dbReference type="InterPro" id="IPR050964">
    <property type="entry name" value="Striated_Muscle_Regulatory"/>
</dbReference>
<evidence type="ECO:0000313" key="8">
    <source>
        <dbReference type="EMBL" id="PIO72953.1"/>
    </source>
</evidence>
<dbReference type="SMART" id="SM00060">
    <property type="entry name" value="FN3"/>
    <property type="match status" value="6"/>
</dbReference>
<evidence type="ECO:0000313" key="9">
    <source>
        <dbReference type="Proteomes" id="UP000230423"/>
    </source>
</evidence>
<dbReference type="PROSITE" id="PS50853">
    <property type="entry name" value="FN3"/>
    <property type="match status" value="6"/>
</dbReference>
<proteinExistence type="predicted"/>
<dbReference type="Pfam" id="PF00041">
    <property type="entry name" value="fn3"/>
    <property type="match status" value="6"/>
</dbReference>
<feature type="region of interest" description="Disordered" evidence="5">
    <location>
        <begin position="500"/>
        <end position="580"/>
    </location>
</feature>
<feature type="compositionally biased region" description="Basic and acidic residues" evidence="5">
    <location>
        <begin position="193"/>
        <end position="213"/>
    </location>
</feature>
<dbReference type="InterPro" id="IPR003961">
    <property type="entry name" value="FN3_dom"/>
</dbReference>
<dbReference type="GO" id="GO:0031430">
    <property type="term" value="C:M band"/>
    <property type="evidence" value="ECO:0007669"/>
    <property type="project" value="TreeGrafter"/>
</dbReference>
<evidence type="ECO:0000259" key="7">
    <source>
        <dbReference type="PROSITE" id="PS50853"/>
    </source>
</evidence>
<feature type="domain" description="Ig-like" evidence="6">
    <location>
        <begin position="416"/>
        <end position="505"/>
    </location>
</feature>
<feature type="domain" description="Fibronectin type-III" evidence="7">
    <location>
        <begin position="1707"/>
        <end position="1800"/>
    </location>
</feature>
<dbReference type="SUPFAM" id="SSF48726">
    <property type="entry name" value="Immunoglobulin"/>
    <property type="match status" value="11"/>
</dbReference>
<evidence type="ECO:0000256" key="5">
    <source>
        <dbReference type="SAM" id="MobiDB-lite"/>
    </source>
</evidence>
<feature type="compositionally biased region" description="Basic and acidic residues" evidence="5">
    <location>
        <begin position="512"/>
        <end position="532"/>
    </location>
</feature>
<feature type="domain" description="Ig-like" evidence="6">
    <location>
        <begin position="1504"/>
        <end position="1597"/>
    </location>
</feature>
<dbReference type="InterPro" id="IPR036116">
    <property type="entry name" value="FN3_sf"/>
</dbReference>
<feature type="region of interest" description="Disordered" evidence="5">
    <location>
        <begin position="704"/>
        <end position="805"/>
    </location>
</feature>
<feature type="domain" description="Ig-like" evidence="6">
    <location>
        <begin position="1799"/>
        <end position="1894"/>
    </location>
</feature>
<dbReference type="FunFam" id="2.60.40.10:FF:000051">
    <property type="entry name" value="Uncharacterized protein, isoform J"/>
    <property type="match status" value="1"/>
</dbReference>
<dbReference type="InterPro" id="IPR036179">
    <property type="entry name" value="Ig-like_dom_sf"/>
</dbReference>
<feature type="domain" description="Ig-like" evidence="6">
    <location>
        <begin position="1102"/>
        <end position="1204"/>
    </location>
</feature>